<dbReference type="Proteomes" id="UP001144978">
    <property type="component" value="Unassembled WGS sequence"/>
</dbReference>
<evidence type="ECO:0000313" key="1">
    <source>
        <dbReference type="EMBL" id="KAJ2999997.1"/>
    </source>
</evidence>
<keyword evidence="2" id="KW-1185">Reference proteome</keyword>
<accession>A0ACC1PUF2</accession>
<comment type="caution">
    <text evidence="1">The sequence shown here is derived from an EMBL/GenBank/DDBJ whole genome shotgun (WGS) entry which is preliminary data.</text>
</comment>
<gene>
    <name evidence="1" type="ORF">NUW54_g6858</name>
</gene>
<protein>
    <submittedName>
        <fullName evidence="1">Uncharacterized protein</fullName>
    </submittedName>
</protein>
<sequence length="391" mass="43511">MLDLARLWLPLLALSLVWSLLSSSAQNDLEVLARTSADGPANILLLTAHPDDECMFFAPTILALLDKTDARLHSLCLSVGNADGLGEAREPTHKTFRSPKGALVSSTYITQGDSDKASQTILVWIRKPILVIILAHSVGWYEPMPVVNLDGASDDVHSIVRTGPEPQPFAALWAERIVDSIALCVRQLYGISDEAAPNDGDLQDNFTAEWNPQVISDVLRPYVLEHAIDIILTFDEHGVSSHPNHISLPKGAAHLLSTLPRASTKRRPRLFSLITVPLHEKYLGPIAPVSTKLALSIGQLWHRRPRDAERADMGAAAAAETGPQTRVPVAVSGWEGYARALRAMMQHRSQLVWFRWLYVSFSRYMWVNEWVEYVDVVTSVGRIRRWTPYQI</sequence>
<evidence type="ECO:0000313" key="2">
    <source>
        <dbReference type="Proteomes" id="UP001144978"/>
    </source>
</evidence>
<dbReference type="EMBL" id="JANSHE010001885">
    <property type="protein sequence ID" value="KAJ2999997.1"/>
    <property type="molecule type" value="Genomic_DNA"/>
</dbReference>
<organism evidence="1 2">
    <name type="scientific">Trametes sanguinea</name>
    <dbReference type="NCBI Taxonomy" id="158606"/>
    <lineage>
        <taxon>Eukaryota</taxon>
        <taxon>Fungi</taxon>
        <taxon>Dikarya</taxon>
        <taxon>Basidiomycota</taxon>
        <taxon>Agaricomycotina</taxon>
        <taxon>Agaricomycetes</taxon>
        <taxon>Polyporales</taxon>
        <taxon>Polyporaceae</taxon>
        <taxon>Trametes</taxon>
    </lineage>
</organism>
<name>A0ACC1PUF2_9APHY</name>
<reference evidence="1" key="1">
    <citation type="submission" date="2022-08" db="EMBL/GenBank/DDBJ databases">
        <title>Genome Sequence of Pycnoporus sanguineus.</title>
        <authorList>
            <person name="Buettner E."/>
        </authorList>
    </citation>
    <scope>NUCLEOTIDE SEQUENCE</scope>
    <source>
        <strain evidence="1">CG-C14</strain>
    </source>
</reference>
<proteinExistence type="predicted"/>